<comment type="similarity">
    <text evidence="1">Belongs to the BTG family.</text>
</comment>
<dbReference type="AlphaFoldDB" id="A0AAN9H7V1"/>
<organism evidence="4 5">
    <name type="scientific">Phoxinus phoxinus</name>
    <name type="common">Eurasian minnow</name>
    <dbReference type="NCBI Taxonomy" id="58324"/>
    <lineage>
        <taxon>Eukaryota</taxon>
        <taxon>Metazoa</taxon>
        <taxon>Chordata</taxon>
        <taxon>Craniata</taxon>
        <taxon>Vertebrata</taxon>
        <taxon>Euteleostomi</taxon>
        <taxon>Actinopterygii</taxon>
        <taxon>Neopterygii</taxon>
        <taxon>Teleostei</taxon>
        <taxon>Ostariophysi</taxon>
        <taxon>Cypriniformes</taxon>
        <taxon>Leuciscidae</taxon>
        <taxon>Phoxininae</taxon>
        <taxon>Phoxinus</taxon>
    </lineage>
</organism>
<dbReference type="Pfam" id="PF07742">
    <property type="entry name" value="BTG"/>
    <property type="match status" value="1"/>
</dbReference>
<dbReference type="FunFam" id="3.90.640.90:FF:000002">
    <property type="entry name" value="BTG anti-proliferation factor 4"/>
    <property type="match status" value="1"/>
</dbReference>
<dbReference type="SUPFAM" id="SSF160696">
    <property type="entry name" value="BTG domain-like"/>
    <property type="match status" value="1"/>
</dbReference>
<feature type="compositionally biased region" description="Polar residues" evidence="2">
    <location>
        <begin position="191"/>
        <end position="214"/>
    </location>
</feature>
<evidence type="ECO:0000313" key="5">
    <source>
        <dbReference type="Proteomes" id="UP001364617"/>
    </source>
</evidence>
<proteinExistence type="inferred from homology"/>
<evidence type="ECO:0000256" key="2">
    <source>
        <dbReference type="SAM" id="MobiDB-lite"/>
    </source>
</evidence>
<sequence length="321" mass="36651">MKKRGTLVYYNNDYNKEATCLLRLSAYLGHNSLEEVELKRRNIRVILDTSYIVARMKREVSAGVNFLKGLAVERGGVDQIKAKLFATKLQELLLEKFSDHWYPDNPSKGQAYRCIRINDRIPWDESVSQACMESGLKARELGFPREITMWIDPLEVCVRSGENGRYFTVAQFAKVEDVVKHSNKDYTFNQVDSVNPDTSDYHSATSSDCGSAVSSDAEEEVKDETKKVEKRTVENTVYTTRFKAREPKGQRKFPTAQIPGPQYFYNPAPMWPQYKKKRGMFFTTVCPPAPSPLFTYYVVPNAPPQFIVPHATLQTWGTVKG</sequence>
<evidence type="ECO:0000313" key="4">
    <source>
        <dbReference type="EMBL" id="KAK7157685.1"/>
    </source>
</evidence>
<dbReference type="Proteomes" id="UP001364617">
    <property type="component" value="Unassembled WGS sequence"/>
</dbReference>
<dbReference type="GO" id="GO:0005737">
    <property type="term" value="C:cytoplasm"/>
    <property type="evidence" value="ECO:0007669"/>
    <property type="project" value="TreeGrafter"/>
</dbReference>
<dbReference type="Gene3D" id="3.90.640.90">
    <property type="entry name" value="Anti-proliferative protein, N-terminal domain"/>
    <property type="match status" value="1"/>
</dbReference>
<protein>
    <recommendedName>
        <fullName evidence="3">Anti-proliferative protein domain-containing protein</fullName>
    </recommendedName>
</protein>
<dbReference type="InterPro" id="IPR036054">
    <property type="entry name" value="BTG-like_sf"/>
</dbReference>
<dbReference type="PANTHER" id="PTHR22978">
    <property type="entry name" value="B-CELL TRANSLOCATION GENE"/>
    <property type="match status" value="1"/>
</dbReference>
<dbReference type="SMART" id="SM00099">
    <property type="entry name" value="btg1"/>
    <property type="match status" value="1"/>
</dbReference>
<keyword evidence="5" id="KW-1185">Reference proteome</keyword>
<dbReference type="PANTHER" id="PTHR22978:SF12">
    <property type="entry name" value="MATERNAL B9.15 PROTEIN-LIKE ISOFORM X1"/>
    <property type="match status" value="1"/>
</dbReference>
<gene>
    <name evidence="4" type="ORF">R3I93_009007</name>
</gene>
<comment type="caution">
    <text evidence="4">The sequence shown here is derived from an EMBL/GenBank/DDBJ whole genome shotgun (WGS) entry which is preliminary data.</text>
</comment>
<dbReference type="PRINTS" id="PR00310">
    <property type="entry name" value="ANTIPRLFBTG1"/>
</dbReference>
<dbReference type="GO" id="GO:0005634">
    <property type="term" value="C:nucleus"/>
    <property type="evidence" value="ECO:0007669"/>
    <property type="project" value="TreeGrafter"/>
</dbReference>
<evidence type="ECO:0000256" key="1">
    <source>
        <dbReference type="ARBA" id="ARBA00007989"/>
    </source>
</evidence>
<reference evidence="4 5" key="1">
    <citation type="submission" date="2024-02" db="EMBL/GenBank/DDBJ databases">
        <title>Chromosome-level genome assembly of the Eurasian Minnow (Phoxinus phoxinus).</title>
        <authorList>
            <person name="Oriowo T.O."/>
            <person name="Martin S."/>
            <person name="Stange M."/>
            <person name="Chrysostomakis Y."/>
            <person name="Brown T."/>
            <person name="Winkler S."/>
            <person name="Kukowka S."/>
            <person name="Myers E.W."/>
            <person name="Bohne A."/>
        </authorList>
    </citation>
    <scope>NUCLEOTIDE SEQUENCE [LARGE SCALE GENOMIC DNA]</scope>
    <source>
        <strain evidence="4">ZFMK-TIS-60720</strain>
        <tissue evidence="4">Whole Organism</tissue>
    </source>
</reference>
<dbReference type="InterPro" id="IPR002087">
    <property type="entry name" value="Anti_prolifrtn"/>
</dbReference>
<name>A0AAN9H7V1_9TELE</name>
<feature type="domain" description="Anti-proliferative protein" evidence="3">
    <location>
        <begin position="56"/>
        <end position="163"/>
    </location>
</feature>
<dbReference type="EMBL" id="JAYKXH010000009">
    <property type="protein sequence ID" value="KAK7157685.1"/>
    <property type="molecule type" value="Genomic_DNA"/>
</dbReference>
<dbReference type="InterPro" id="IPR033332">
    <property type="entry name" value="BTG"/>
</dbReference>
<feature type="region of interest" description="Disordered" evidence="2">
    <location>
        <begin position="191"/>
        <end position="228"/>
    </location>
</feature>
<accession>A0AAN9H7V1</accession>
<evidence type="ECO:0000259" key="3">
    <source>
        <dbReference type="SMART" id="SM00099"/>
    </source>
</evidence>